<keyword evidence="1" id="KW-0813">Transport</keyword>
<dbReference type="PROSITE" id="PS50893">
    <property type="entry name" value="ABC_TRANSPORTER_2"/>
    <property type="match status" value="1"/>
</dbReference>
<dbReference type="GO" id="GO:0022857">
    <property type="term" value="F:transmembrane transporter activity"/>
    <property type="evidence" value="ECO:0007669"/>
    <property type="project" value="UniProtKB-ARBA"/>
</dbReference>
<proteinExistence type="inferred from homology"/>
<dbReference type="AlphaFoldDB" id="A0A953SGI4"/>
<protein>
    <submittedName>
        <fullName evidence="6">ABC transporter ATP-binding protein</fullName>
    </submittedName>
</protein>
<comment type="similarity">
    <text evidence="4">Belongs to the ABC transporter superfamily. Macrolide exporter (TC 3.A.1.122) family.</text>
</comment>
<dbReference type="EMBL" id="JAIOIV010000136">
    <property type="protein sequence ID" value="MBZ0158096.1"/>
    <property type="molecule type" value="Genomic_DNA"/>
</dbReference>
<evidence type="ECO:0000256" key="4">
    <source>
        <dbReference type="ARBA" id="ARBA00038388"/>
    </source>
</evidence>
<dbReference type="InterPro" id="IPR017871">
    <property type="entry name" value="ABC_transporter-like_CS"/>
</dbReference>
<evidence type="ECO:0000256" key="3">
    <source>
        <dbReference type="ARBA" id="ARBA00022840"/>
    </source>
</evidence>
<dbReference type="FunFam" id="3.40.50.300:FF:000032">
    <property type="entry name" value="Export ABC transporter ATP-binding protein"/>
    <property type="match status" value="1"/>
</dbReference>
<name>A0A953SGI4_9BACT</name>
<evidence type="ECO:0000256" key="1">
    <source>
        <dbReference type="ARBA" id="ARBA00022448"/>
    </source>
</evidence>
<dbReference type="PROSITE" id="PS00211">
    <property type="entry name" value="ABC_TRANSPORTER_1"/>
    <property type="match status" value="1"/>
</dbReference>
<dbReference type="Pfam" id="PF00005">
    <property type="entry name" value="ABC_tran"/>
    <property type="match status" value="1"/>
</dbReference>
<evidence type="ECO:0000313" key="6">
    <source>
        <dbReference type="EMBL" id="MBZ0158096.1"/>
    </source>
</evidence>
<dbReference type="PANTHER" id="PTHR24220">
    <property type="entry name" value="IMPORT ATP-BINDING PROTEIN"/>
    <property type="match status" value="1"/>
</dbReference>
<accession>A0A953SGI4</accession>
<dbReference type="GO" id="GO:0005524">
    <property type="term" value="F:ATP binding"/>
    <property type="evidence" value="ECO:0007669"/>
    <property type="project" value="UniProtKB-KW"/>
</dbReference>
<evidence type="ECO:0000256" key="2">
    <source>
        <dbReference type="ARBA" id="ARBA00022741"/>
    </source>
</evidence>
<dbReference type="SMART" id="SM00382">
    <property type="entry name" value="AAA"/>
    <property type="match status" value="1"/>
</dbReference>
<keyword evidence="3 6" id="KW-0067">ATP-binding</keyword>
<reference evidence="6" key="1">
    <citation type="journal article" date="2021" name="bioRxiv">
        <title>Unraveling nitrogen, sulfur and carbon metabolic pathways and microbial community transcriptional responses to substrate deprivation and toxicity stresses in a bioreactor mimicking anoxic brackish coastal sediment conditions.</title>
        <authorList>
            <person name="Martins P.D."/>
            <person name="Echeveste M.J."/>
            <person name="Arshad A."/>
            <person name="Kurth J."/>
            <person name="Ouboter H."/>
            <person name="Jetten M.S.M."/>
            <person name="Welte C.U."/>
        </authorList>
    </citation>
    <scope>NUCLEOTIDE SEQUENCE</scope>
    <source>
        <strain evidence="6">MAG_39</strain>
    </source>
</reference>
<dbReference type="GO" id="GO:0016887">
    <property type="term" value="F:ATP hydrolysis activity"/>
    <property type="evidence" value="ECO:0007669"/>
    <property type="project" value="InterPro"/>
</dbReference>
<dbReference type="InterPro" id="IPR017911">
    <property type="entry name" value="MacB-like_ATP-bd"/>
</dbReference>
<dbReference type="InterPro" id="IPR003439">
    <property type="entry name" value="ABC_transporter-like_ATP-bd"/>
</dbReference>
<evidence type="ECO:0000313" key="7">
    <source>
        <dbReference type="Proteomes" id="UP000705867"/>
    </source>
</evidence>
<dbReference type="GO" id="GO:0005886">
    <property type="term" value="C:plasma membrane"/>
    <property type="evidence" value="ECO:0007669"/>
    <property type="project" value="TreeGrafter"/>
</dbReference>
<dbReference type="Proteomes" id="UP000705867">
    <property type="component" value="Unassembled WGS sequence"/>
</dbReference>
<keyword evidence="2" id="KW-0547">Nucleotide-binding</keyword>
<dbReference type="InterPro" id="IPR027417">
    <property type="entry name" value="P-loop_NTPase"/>
</dbReference>
<comment type="caution">
    <text evidence="6">The sequence shown here is derived from an EMBL/GenBank/DDBJ whole genome shotgun (WGS) entry which is preliminary data.</text>
</comment>
<dbReference type="Gene3D" id="3.40.50.300">
    <property type="entry name" value="P-loop containing nucleotide triphosphate hydrolases"/>
    <property type="match status" value="1"/>
</dbReference>
<reference evidence="6" key="2">
    <citation type="submission" date="2021-08" db="EMBL/GenBank/DDBJ databases">
        <authorList>
            <person name="Dalcin Martins P."/>
        </authorList>
    </citation>
    <scope>NUCLEOTIDE SEQUENCE</scope>
    <source>
        <strain evidence="6">MAG_39</strain>
    </source>
</reference>
<dbReference type="InterPro" id="IPR015854">
    <property type="entry name" value="ABC_transpr_LolD-like"/>
</dbReference>
<dbReference type="GO" id="GO:0098796">
    <property type="term" value="C:membrane protein complex"/>
    <property type="evidence" value="ECO:0007669"/>
    <property type="project" value="UniProtKB-ARBA"/>
</dbReference>
<feature type="domain" description="ABC transporter" evidence="5">
    <location>
        <begin position="2"/>
        <end position="213"/>
    </location>
</feature>
<sequence length="213" mass="23766">MIRLEGVEKSYGHTKVLNGITFEVKSGEFISVMGSSGSGKSTLLNLIGGMDRPDRGVIWVKGENITSYSDEQLTLYRREKIGFVFQFFNLLPAITVYENIQMPLLLNGIEDRRKVLDLIRRVGLEGREDDYPHQLSGGQQQRVAIARALVHDPEIILADEPTGSLDSQTGGIIMGLLKRLVEEAGKTVVLVTHEYSVAKYAHRRIRIRDGVVS</sequence>
<dbReference type="CDD" id="cd03255">
    <property type="entry name" value="ABC_MJ0796_LolCDE_FtsE"/>
    <property type="match status" value="1"/>
</dbReference>
<evidence type="ECO:0000259" key="5">
    <source>
        <dbReference type="PROSITE" id="PS50893"/>
    </source>
</evidence>
<dbReference type="InterPro" id="IPR003593">
    <property type="entry name" value="AAA+_ATPase"/>
</dbReference>
<dbReference type="SUPFAM" id="SSF52540">
    <property type="entry name" value="P-loop containing nucleoside triphosphate hydrolases"/>
    <property type="match status" value="1"/>
</dbReference>
<organism evidence="6 7">
    <name type="scientific">Candidatus Nitrobium versatile</name>
    <dbReference type="NCBI Taxonomy" id="2884831"/>
    <lineage>
        <taxon>Bacteria</taxon>
        <taxon>Pseudomonadati</taxon>
        <taxon>Nitrospirota</taxon>
        <taxon>Nitrospiria</taxon>
        <taxon>Nitrospirales</taxon>
        <taxon>Nitrospiraceae</taxon>
        <taxon>Candidatus Nitrobium</taxon>
    </lineage>
</organism>
<gene>
    <name evidence="6" type="ORF">K8I29_18005</name>
</gene>